<keyword evidence="21" id="KW-1185">Reference proteome</keyword>
<keyword evidence="6" id="KW-0963">Cytoplasm</keyword>
<dbReference type="NCBIfam" id="TIGR02402">
    <property type="entry name" value="trehalose_TreZ"/>
    <property type="match status" value="1"/>
</dbReference>
<feature type="compositionally biased region" description="Basic and acidic residues" evidence="18">
    <location>
        <begin position="467"/>
        <end position="489"/>
    </location>
</feature>
<feature type="site" description="Transition state stabilizer" evidence="17">
    <location>
        <position position="405"/>
    </location>
</feature>
<feature type="binding site" evidence="16">
    <location>
        <begin position="332"/>
        <end position="336"/>
    </location>
    <ligand>
        <name>substrate</name>
    </ligand>
</feature>
<feature type="binding site" evidence="16">
    <location>
        <begin position="404"/>
        <end position="409"/>
    </location>
    <ligand>
        <name>substrate</name>
    </ligand>
</feature>
<protein>
    <recommendedName>
        <fullName evidence="5 13">Malto-oligosyltrehalose trehalohydrolase</fullName>
        <shortName evidence="14">MTHase</shortName>
        <ecNumber evidence="4 13">3.2.1.141</ecNumber>
    </recommendedName>
    <alternativeName>
        <fullName evidence="11 14">4-alpha-D-((1-&gt;4)-alpha-D-glucano)trehalose trehalohydrolase</fullName>
    </alternativeName>
    <alternativeName>
        <fullName evidence="10 14">Maltooligosyl trehalose trehalohydrolase</fullName>
    </alternativeName>
</protein>
<comment type="subcellular location">
    <subcellularLocation>
        <location evidence="1 15">Cytoplasm</location>
    </subcellularLocation>
</comment>
<keyword evidence="8" id="KW-0119">Carbohydrate metabolism</keyword>
<evidence type="ECO:0000256" key="10">
    <source>
        <dbReference type="ARBA" id="ARBA00032057"/>
    </source>
</evidence>
<dbReference type="PIRSF" id="PIRSF006337">
    <property type="entry name" value="Trehalose_TreZ"/>
    <property type="match status" value="1"/>
</dbReference>
<dbReference type="Pfam" id="PF00128">
    <property type="entry name" value="Alpha-amylase"/>
    <property type="match status" value="1"/>
</dbReference>
<evidence type="ECO:0000256" key="1">
    <source>
        <dbReference type="ARBA" id="ARBA00004496"/>
    </source>
</evidence>
<comment type="catalytic activity">
    <reaction evidence="12 14">
        <text>hydrolysis of (1-&gt;4)-alpha-D-glucosidic linkage in 4-alpha-D-[(1-&gt;4)-alpha-D-glucanosyl]n trehalose to yield trehalose and (1-&gt;4)-alpha-D-glucan.</text>
        <dbReference type="EC" id="3.2.1.141"/>
    </reaction>
</comment>
<dbReference type="UniPathway" id="UPA00299"/>
<evidence type="ECO:0000256" key="2">
    <source>
        <dbReference type="ARBA" id="ARBA00005199"/>
    </source>
</evidence>
<feature type="active site" description="Proton donor" evidence="15">
    <location>
        <position position="306"/>
    </location>
</feature>
<comment type="similarity">
    <text evidence="3 14">Belongs to the glycosyl hydrolase 13 family.</text>
</comment>
<dbReference type="Pfam" id="PF11941">
    <property type="entry name" value="DUF3459"/>
    <property type="match status" value="1"/>
</dbReference>
<dbReference type="GO" id="GO:0005992">
    <property type="term" value="P:trehalose biosynthetic process"/>
    <property type="evidence" value="ECO:0007669"/>
    <property type="project" value="UniProtKB-UniRule"/>
</dbReference>
<evidence type="ECO:0000256" key="5">
    <source>
        <dbReference type="ARBA" id="ARBA00015938"/>
    </source>
</evidence>
<evidence type="ECO:0000256" key="14">
    <source>
        <dbReference type="PIRNR" id="PIRNR006337"/>
    </source>
</evidence>
<evidence type="ECO:0000256" key="16">
    <source>
        <dbReference type="PIRSR" id="PIRSR006337-2"/>
    </source>
</evidence>
<evidence type="ECO:0000313" key="21">
    <source>
        <dbReference type="Proteomes" id="UP000199074"/>
    </source>
</evidence>
<gene>
    <name evidence="20" type="ORF">SAMN05216456_0525</name>
</gene>
<dbReference type="CDD" id="cd11325">
    <property type="entry name" value="AmyAc_GTHase"/>
    <property type="match status" value="1"/>
</dbReference>
<accession>A0A1I7N1C2</accession>
<keyword evidence="7 14" id="KW-0378">Hydrolase</keyword>
<dbReference type="InterPro" id="IPR013783">
    <property type="entry name" value="Ig-like_fold"/>
</dbReference>
<feature type="active site" description="Nucleophile" evidence="15">
    <location>
        <position position="271"/>
    </location>
</feature>
<dbReference type="STRING" id="429728.SAMN05216456_0525"/>
<dbReference type="PANTHER" id="PTHR43651:SF11">
    <property type="entry name" value="MALTO-OLIGOSYLTREHALOSE TREHALOHYDROLASE"/>
    <property type="match status" value="1"/>
</dbReference>
<dbReference type="InterPro" id="IPR014756">
    <property type="entry name" value="Ig_E-set"/>
</dbReference>
<evidence type="ECO:0000256" key="8">
    <source>
        <dbReference type="ARBA" id="ARBA00023277"/>
    </source>
</evidence>
<feature type="region of interest" description="Disordered" evidence="18">
    <location>
        <begin position="467"/>
        <end position="495"/>
    </location>
</feature>
<dbReference type="Gene3D" id="1.10.10.760">
    <property type="entry name" value="E-set domains of sugar-utilizing enzymes"/>
    <property type="match status" value="1"/>
</dbReference>
<dbReference type="SMART" id="SM00642">
    <property type="entry name" value="Aamy"/>
    <property type="match status" value="1"/>
</dbReference>
<evidence type="ECO:0000256" key="11">
    <source>
        <dbReference type="ARBA" id="ARBA00033284"/>
    </source>
</evidence>
<dbReference type="InterPro" id="IPR044901">
    <property type="entry name" value="Trehalose_TreZ_E-set_sf"/>
</dbReference>
<evidence type="ECO:0000256" key="4">
    <source>
        <dbReference type="ARBA" id="ARBA00012268"/>
    </source>
</evidence>
<comment type="pathway">
    <text evidence="2 14">Glycan biosynthesis; trehalose biosynthesis.</text>
</comment>
<dbReference type="PANTHER" id="PTHR43651">
    <property type="entry name" value="1,4-ALPHA-GLUCAN-BRANCHING ENZYME"/>
    <property type="match status" value="1"/>
</dbReference>
<organism evidence="20 21">
    <name type="scientific">Devosia crocina</name>
    <dbReference type="NCBI Taxonomy" id="429728"/>
    <lineage>
        <taxon>Bacteria</taxon>
        <taxon>Pseudomonadati</taxon>
        <taxon>Pseudomonadota</taxon>
        <taxon>Alphaproteobacteria</taxon>
        <taxon>Hyphomicrobiales</taxon>
        <taxon>Devosiaceae</taxon>
        <taxon>Devosia</taxon>
    </lineage>
</organism>
<reference evidence="20 21" key="1">
    <citation type="submission" date="2016-10" db="EMBL/GenBank/DDBJ databases">
        <authorList>
            <person name="de Groot N.N."/>
        </authorList>
    </citation>
    <scope>NUCLEOTIDE SEQUENCE [LARGE SCALE GENOMIC DNA]</scope>
    <source>
        <strain evidence="20 21">IPL20</strain>
    </source>
</reference>
<proteinExistence type="inferred from homology"/>
<feature type="binding site" evidence="16">
    <location>
        <begin position="269"/>
        <end position="274"/>
    </location>
    <ligand>
        <name>substrate</name>
    </ligand>
</feature>
<evidence type="ECO:0000256" key="18">
    <source>
        <dbReference type="SAM" id="MobiDB-lite"/>
    </source>
</evidence>
<evidence type="ECO:0000313" key="20">
    <source>
        <dbReference type="EMBL" id="SFV28477.1"/>
    </source>
</evidence>
<dbReference type="SUPFAM" id="SSF81296">
    <property type="entry name" value="E set domains"/>
    <property type="match status" value="1"/>
</dbReference>
<dbReference type="GO" id="GO:0033942">
    <property type="term" value="F:4-alpha-D-(1-&gt;4)-alpha-D-glucanotrehalose trehalohydrolase activity"/>
    <property type="evidence" value="ECO:0007669"/>
    <property type="project" value="UniProtKB-EC"/>
</dbReference>
<evidence type="ECO:0000256" key="12">
    <source>
        <dbReference type="ARBA" id="ARBA00034013"/>
    </source>
</evidence>
<dbReference type="Gene3D" id="2.60.40.10">
    <property type="entry name" value="Immunoglobulins"/>
    <property type="match status" value="1"/>
</dbReference>
<evidence type="ECO:0000256" key="17">
    <source>
        <dbReference type="PIRSR" id="PIRSR006337-3"/>
    </source>
</evidence>
<evidence type="ECO:0000259" key="19">
    <source>
        <dbReference type="SMART" id="SM00642"/>
    </source>
</evidence>
<dbReference type="InterPro" id="IPR012768">
    <property type="entry name" value="Trehalose_TreZ"/>
</dbReference>
<name>A0A1I7N1C2_9HYPH</name>
<dbReference type="EMBL" id="FPCK01000001">
    <property type="protein sequence ID" value="SFV28477.1"/>
    <property type="molecule type" value="Genomic_DNA"/>
</dbReference>
<dbReference type="AlphaFoldDB" id="A0A1I7N1C2"/>
<dbReference type="InterPro" id="IPR006047">
    <property type="entry name" value="GH13_cat_dom"/>
</dbReference>
<keyword evidence="9 14" id="KW-0326">Glycosidase</keyword>
<feature type="domain" description="Glycosyl hydrolase family 13 catalytic" evidence="19">
    <location>
        <begin position="100"/>
        <end position="468"/>
    </location>
</feature>
<sequence>MQQPKPLTISRSHKMRFGAEVRNGGTRFKIWAPKCKTMQLRIKGRRKLIDLEAVDDGWHRLDVDGVKAGDLYKFVLPDGQEIPDPASRHQPNGIHDFSEVIDPRSFEWTDRDWKGRPWEETVIYELHIGTFTPEGTFAAAIGKLDYLVDLGITAIQIMPINEVYGKFNWGYDGALWFAPTANYGRPEDVKAFVDAAHRHSLMVFLDVVYNHIGPYGNYLPAIAPIFTKRHESPWGEAINYDGPDAAVVRELAVESALYWTNEFNLDGLRFDSVHTIEDDSTSHILELLAARIRASRPHCYTHLIVENSDNQELWLRRNSRAEPVHYTAQWNDDVHHLLHAAATGENTGYYADFEVVEELCNKLGRALAEGFAYQGEMKPHEGMRRGEPSEGLPATSFVVYMQDHDQVGNRVKGDRITRIAEQSAVKALMAIYLVSPQIPMLFQGEEWASRQPFPFFSDVPPDMREAVRKGRQEELKHTPEHEDPTKPDVEETVDPTSVKTFRSAKLDWDDVLIEPHASWLGHYRALIDLRKREIVPRLKGLEGFSSDYEVLGLKCVLVSWRMGDGSLLRLYANLANDTQDNVPPIEGRRIYLEGFAEEGRLGPWTVLWTIEV</sequence>
<evidence type="ECO:0000256" key="7">
    <source>
        <dbReference type="ARBA" id="ARBA00022801"/>
    </source>
</evidence>
<evidence type="ECO:0000256" key="9">
    <source>
        <dbReference type="ARBA" id="ARBA00023295"/>
    </source>
</evidence>
<dbReference type="EC" id="3.2.1.141" evidence="4 13"/>
<evidence type="ECO:0000256" key="6">
    <source>
        <dbReference type="ARBA" id="ARBA00022490"/>
    </source>
</evidence>
<dbReference type="SUPFAM" id="SSF51445">
    <property type="entry name" value="(Trans)glycosidases"/>
    <property type="match status" value="1"/>
</dbReference>
<evidence type="ECO:0000256" key="15">
    <source>
        <dbReference type="PIRSR" id="PIRSR006337-1"/>
    </source>
</evidence>
<evidence type="ECO:0000256" key="13">
    <source>
        <dbReference type="NCBIfam" id="TIGR02402"/>
    </source>
</evidence>
<dbReference type="InterPro" id="IPR022567">
    <property type="entry name" value="DUF3459"/>
</dbReference>
<dbReference type="Proteomes" id="UP000199074">
    <property type="component" value="Unassembled WGS sequence"/>
</dbReference>
<dbReference type="GO" id="GO:0005737">
    <property type="term" value="C:cytoplasm"/>
    <property type="evidence" value="ECO:0007669"/>
    <property type="project" value="UniProtKB-SubCell"/>
</dbReference>
<dbReference type="CDD" id="cd02853">
    <property type="entry name" value="E_set_MTHase_like_N"/>
    <property type="match status" value="1"/>
</dbReference>
<evidence type="ECO:0000256" key="3">
    <source>
        <dbReference type="ARBA" id="ARBA00008061"/>
    </source>
</evidence>
<dbReference type="Gene3D" id="3.20.20.80">
    <property type="entry name" value="Glycosidases"/>
    <property type="match status" value="1"/>
</dbReference>
<dbReference type="InterPro" id="IPR017853">
    <property type="entry name" value="GH"/>
</dbReference>